<feature type="chain" id="PRO_5015995772" description="SH3 domain-containing protein" evidence="1">
    <location>
        <begin position="20"/>
        <end position="245"/>
    </location>
</feature>
<name>A0A2V3ZV50_9BACT</name>
<dbReference type="OrthoDB" id="1115033at2"/>
<gene>
    <name evidence="2" type="ORF">DF185_22235</name>
</gene>
<protein>
    <recommendedName>
        <fullName evidence="4">SH3 domain-containing protein</fullName>
    </recommendedName>
</protein>
<dbReference type="EMBL" id="QFLI01000015">
    <property type="protein sequence ID" value="PXX95438.1"/>
    <property type="molecule type" value="Genomic_DNA"/>
</dbReference>
<proteinExistence type="predicted"/>
<keyword evidence="3" id="KW-1185">Reference proteome</keyword>
<feature type="signal peptide" evidence="1">
    <location>
        <begin position="1"/>
        <end position="19"/>
    </location>
</feature>
<accession>A0A2V3ZV50</accession>
<keyword evidence="1" id="KW-0732">Signal</keyword>
<evidence type="ECO:0000313" key="2">
    <source>
        <dbReference type="EMBL" id="PXX95438.1"/>
    </source>
</evidence>
<organism evidence="2 3">
    <name type="scientific">Marinifilum breve</name>
    <dbReference type="NCBI Taxonomy" id="2184082"/>
    <lineage>
        <taxon>Bacteria</taxon>
        <taxon>Pseudomonadati</taxon>
        <taxon>Bacteroidota</taxon>
        <taxon>Bacteroidia</taxon>
        <taxon>Marinilabiliales</taxon>
        <taxon>Marinifilaceae</taxon>
    </lineage>
</organism>
<dbReference type="Proteomes" id="UP000248079">
    <property type="component" value="Unassembled WGS sequence"/>
</dbReference>
<reference evidence="2 3" key="1">
    <citation type="submission" date="2018-05" db="EMBL/GenBank/DDBJ databases">
        <title>Marinifilum breve JC075T sp. nov., a marine bacterium isolated from Yongle Blue Hole in the South China Sea.</title>
        <authorList>
            <person name="Fu T."/>
        </authorList>
    </citation>
    <scope>NUCLEOTIDE SEQUENCE [LARGE SCALE GENOMIC DNA]</scope>
    <source>
        <strain evidence="2 3">JC075</strain>
    </source>
</reference>
<evidence type="ECO:0008006" key="4">
    <source>
        <dbReference type="Google" id="ProtNLM"/>
    </source>
</evidence>
<dbReference type="PROSITE" id="PS51257">
    <property type="entry name" value="PROKAR_LIPOPROTEIN"/>
    <property type="match status" value="1"/>
</dbReference>
<evidence type="ECO:0000313" key="3">
    <source>
        <dbReference type="Proteomes" id="UP000248079"/>
    </source>
</evidence>
<sequence>MRRIIALSILLITSCFVKAQHVDVPASFKYLKYIEVDDGMGNCGWDHNPMLFYNENITHLIQKQVLKGHPLYYENAEYFFITDVARSKIDYKKDEYFRIVYDGGPSCDPVYSIYKEVGDSLIRIGSIPCLDLFVPGNGYLYCRGHANTTYNKRKKYKLVGDQLEEVKQPYYHVGIRSEIVESIVLYTDKTLKEELAKLPKGAEVEVLLNEDEMFLVKTSFGLVGWWKPESLYPKSPVPGLYFRGD</sequence>
<dbReference type="AlphaFoldDB" id="A0A2V3ZV50"/>
<comment type="caution">
    <text evidence="2">The sequence shown here is derived from an EMBL/GenBank/DDBJ whole genome shotgun (WGS) entry which is preliminary data.</text>
</comment>
<dbReference type="RefSeq" id="WP_110363837.1">
    <property type="nucleotide sequence ID" value="NZ_QFLI01000015.1"/>
</dbReference>
<evidence type="ECO:0000256" key="1">
    <source>
        <dbReference type="SAM" id="SignalP"/>
    </source>
</evidence>